<accession>A0ABT0C165</accession>
<organism evidence="1 2">
    <name type="scientific">Parabacteroides faecalis</name>
    <dbReference type="NCBI Taxonomy" id="2924040"/>
    <lineage>
        <taxon>Bacteria</taxon>
        <taxon>Pseudomonadati</taxon>
        <taxon>Bacteroidota</taxon>
        <taxon>Bacteroidia</taxon>
        <taxon>Bacteroidales</taxon>
        <taxon>Tannerellaceae</taxon>
        <taxon>Parabacteroides</taxon>
    </lineage>
</organism>
<name>A0ABT0C165_9BACT</name>
<comment type="caution">
    <text evidence="1">The sequence shown here is derived from an EMBL/GenBank/DDBJ whole genome shotgun (WGS) entry which is preliminary data.</text>
</comment>
<dbReference type="RefSeq" id="WP_243324776.1">
    <property type="nucleotide sequence ID" value="NZ_JAKZMM010000018.1"/>
</dbReference>
<protein>
    <submittedName>
        <fullName evidence="1">Uncharacterized protein</fullName>
    </submittedName>
</protein>
<evidence type="ECO:0000313" key="2">
    <source>
        <dbReference type="Proteomes" id="UP001165444"/>
    </source>
</evidence>
<evidence type="ECO:0000313" key="1">
    <source>
        <dbReference type="EMBL" id="MCJ2380665.1"/>
    </source>
</evidence>
<gene>
    <name evidence="1" type="ORF">MUN53_08595</name>
</gene>
<proteinExistence type="predicted"/>
<sequence>METITQWILDNYPWLAPTIVSVYVIWKISVWEKDISHMLKSHEDSLSKLDKSLSAMNSRPCDVHDMRISNSEKEIRNANERIDGIGK</sequence>
<reference evidence="1 2" key="1">
    <citation type="submission" date="2022-03" db="EMBL/GenBank/DDBJ databases">
        <title>Parabacteroides sp. nov. isolated from swine feces.</title>
        <authorList>
            <person name="Bak J.E."/>
        </authorList>
    </citation>
    <scope>NUCLEOTIDE SEQUENCE [LARGE SCALE GENOMIC DNA]</scope>
    <source>
        <strain evidence="1 2">AGMB00274</strain>
    </source>
</reference>
<dbReference type="EMBL" id="JAKZMM010000018">
    <property type="protein sequence ID" value="MCJ2380665.1"/>
    <property type="molecule type" value="Genomic_DNA"/>
</dbReference>
<dbReference type="Proteomes" id="UP001165444">
    <property type="component" value="Unassembled WGS sequence"/>
</dbReference>
<keyword evidence="2" id="KW-1185">Reference proteome</keyword>